<name>A0ABQ9ZTQ8_9CRUS</name>
<sequence length="83" mass="9344">MKECWHQDLPVISMQQVKTRVAVPKRYGIKTSKAIDLEHWMILCSLRENGSHKDTTEKECRMYCAVNGGRAPTAGDQAGTSHI</sequence>
<gene>
    <name evidence="1" type="ORF">OUZ56_031256</name>
</gene>
<dbReference type="EMBL" id="JAOYFB010000005">
    <property type="protein sequence ID" value="KAK4016307.1"/>
    <property type="molecule type" value="Genomic_DNA"/>
</dbReference>
<keyword evidence="2" id="KW-1185">Reference proteome</keyword>
<evidence type="ECO:0000313" key="1">
    <source>
        <dbReference type="EMBL" id="KAK4016307.1"/>
    </source>
</evidence>
<reference evidence="1 2" key="1">
    <citation type="journal article" date="2023" name="Nucleic Acids Res.">
        <title>The hologenome of Daphnia magna reveals possible DNA methylation and microbiome-mediated evolution of the host genome.</title>
        <authorList>
            <person name="Chaturvedi A."/>
            <person name="Li X."/>
            <person name="Dhandapani V."/>
            <person name="Marshall H."/>
            <person name="Kissane S."/>
            <person name="Cuenca-Cambronero M."/>
            <person name="Asole G."/>
            <person name="Calvet F."/>
            <person name="Ruiz-Romero M."/>
            <person name="Marangio P."/>
            <person name="Guigo R."/>
            <person name="Rago D."/>
            <person name="Mirbahai L."/>
            <person name="Eastwood N."/>
            <person name="Colbourne J.K."/>
            <person name="Zhou J."/>
            <person name="Mallon E."/>
            <person name="Orsini L."/>
        </authorList>
    </citation>
    <scope>NUCLEOTIDE SEQUENCE [LARGE SCALE GENOMIC DNA]</scope>
    <source>
        <strain evidence="1">LRV0_1</strain>
    </source>
</reference>
<organism evidence="1 2">
    <name type="scientific">Daphnia magna</name>
    <dbReference type="NCBI Taxonomy" id="35525"/>
    <lineage>
        <taxon>Eukaryota</taxon>
        <taxon>Metazoa</taxon>
        <taxon>Ecdysozoa</taxon>
        <taxon>Arthropoda</taxon>
        <taxon>Crustacea</taxon>
        <taxon>Branchiopoda</taxon>
        <taxon>Diplostraca</taxon>
        <taxon>Cladocera</taxon>
        <taxon>Anomopoda</taxon>
        <taxon>Daphniidae</taxon>
        <taxon>Daphnia</taxon>
    </lineage>
</organism>
<proteinExistence type="predicted"/>
<dbReference type="Proteomes" id="UP001234178">
    <property type="component" value="Unassembled WGS sequence"/>
</dbReference>
<protein>
    <submittedName>
        <fullName evidence="1">Uncharacterized protein</fullName>
    </submittedName>
</protein>
<evidence type="ECO:0000313" key="2">
    <source>
        <dbReference type="Proteomes" id="UP001234178"/>
    </source>
</evidence>
<accession>A0ABQ9ZTQ8</accession>
<comment type="caution">
    <text evidence="1">The sequence shown here is derived from an EMBL/GenBank/DDBJ whole genome shotgun (WGS) entry which is preliminary data.</text>
</comment>